<proteinExistence type="predicted"/>
<evidence type="ECO:0000256" key="2">
    <source>
        <dbReference type="ARBA" id="ARBA00022692"/>
    </source>
</evidence>
<feature type="transmembrane region" description="Helical" evidence="5">
    <location>
        <begin position="65"/>
        <end position="84"/>
    </location>
</feature>
<sequence length="103" mass="11557">MFIHLSLLLGLVFPWIGLIVPIVLWLVKKEEPFIDQNGRIVANWLISSVIYSIVGLILAAVLVGFFILLALVICHVVFAIIGAMKAKEGVLWHYPLSIKFFKV</sequence>
<evidence type="ECO:0008006" key="8">
    <source>
        <dbReference type="Google" id="ProtNLM"/>
    </source>
</evidence>
<protein>
    <recommendedName>
        <fullName evidence="8">DUF4870 domain-containing protein</fullName>
    </recommendedName>
</protein>
<dbReference type="Proteomes" id="UP000288212">
    <property type="component" value="Unassembled WGS sequence"/>
</dbReference>
<dbReference type="EMBL" id="PIPI01000003">
    <property type="protein sequence ID" value="RUO20337.1"/>
    <property type="molecule type" value="Genomic_DNA"/>
</dbReference>
<comment type="caution">
    <text evidence="6">The sequence shown here is derived from an EMBL/GenBank/DDBJ whole genome shotgun (WGS) entry which is preliminary data.</text>
</comment>
<accession>A0A432VUX6</accession>
<evidence type="ECO:0000256" key="4">
    <source>
        <dbReference type="ARBA" id="ARBA00023136"/>
    </source>
</evidence>
<evidence type="ECO:0000256" key="5">
    <source>
        <dbReference type="SAM" id="Phobius"/>
    </source>
</evidence>
<evidence type="ECO:0000313" key="7">
    <source>
        <dbReference type="Proteomes" id="UP000288212"/>
    </source>
</evidence>
<gene>
    <name evidence="6" type="ORF">CWE06_05795</name>
</gene>
<dbReference type="AlphaFoldDB" id="A0A432VUX6"/>
<feature type="transmembrane region" description="Helical" evidence="5">
    <location>
        <begin position="39"/>
        <end position="59"/>
    </location>
</feature>
<reference evidence="6 7" key="1">
    <citation type="journal article" date="2011" name="Front. Microbiol.">
        <title>Genomic signatures of strain selection and enhancement in Bacillus atrophaeus var. globigii, a historical biowarfare simulant.</title>
        <authorList>
            <person name="Gibbons H.S."/>
            <person name="Broomall S.M."/>
            <person name="McNew L.A."/>
            <person name="Daligault H."/>
            <person name="Chapman C."/>
            <person name="Bruce D."/>
            <person name="Karavis M."/>
            <person name="Krepps M."/>
            <person name="McGregor P.A."/>
            <person name="Hong C."/>
            <person name="Park K.H."/>
            <person name="Akmal A."/>
            <person name="Feldman A."/>
            <person name="Lin J.S."/>
            <person name="Chang W.E."/>
            <person name="Higgs B.W."/>
            <person name="Demirev P."/>
            <person name="Lindquist J."/>
            <person name="Liem A."/>
            <person name="Fochler E."/>
            <person name="Read T.D."/>
            <person name="Tapia R."/>
            <person name="Johnson S."/>
            <person name="Bishop-Lilly K.A."/>
            <person name="Detter C."/>
            <person name="Han C."/>
            <person name="Sozhamannan S."/>
            <person name="Rosenzweig C.N."/>
            <person name="Skowronski E.W."/>
        </authorList>
    </citation>
    <scope>NUCLEOTIDE SEQUENCE [LARGE SCALE GENOMIC DNA]</scope>
    <source>
        <strain evidence="6 7">AK5</strain>
    </source>
</reference>
<comment type="subcellular location">
    <subcellularLocation>
        <location evidence="1">Membrane</location>
        <topology evidence="1">Multi-pass membrane protein</topology>
    </subcellularLocation>
</comment>
<evidence type="ECO:0000256" key="3">
    <source>
        <dbReference type="ARBA" id="ARBA00022989"/>
    </source>
</evidence>
<dbReference type="InterPro" id="IPR019109">
    <property type="entry name" value="MamF_MmsF"/>
</dbReference>
<evidence type="ECO:0000256" key="1">
    <source>
        <dbReference type="ARBA" id="ARBA00004141"/>
    </source>
</evidence>
<feature type="transmembrane region" description="Helical" evidence="5">
    <location>
        <begin position="6"/>
        <end position="27"/>
    </location>
</feature>
<keyword evidence="7" id="KW-1185">Reference proteome</keyword>
<keyword evidence="3 5" id="KW-1133">Transmembrane helix</keyword>
<organism evidence="6 7">
    <name type="scientific">Aliidiomarina haloalkalitolerans</name>
    <dbReference type="NCBI Taxonomy" id="859059"/>
    <lineage>
        <taxon>Bacteria</taxon>
        <taxon>Pseudomonadati</taxon>
        <taxon>Pseudomonadota</taxon>
        <taxon>Gammaproteobacteria</taxon>
        <taxon>Alteromonadales</taxon>
        <taxon>Idiomarinaceae</taxon>
        <taxon>Aliidiomarina</taxon>
    </lineage>
</organism>
<keyword evidence="4 5" id="KW-0472">Membrane</keyword>
<name>A0A432VUX6_9GAMM</name>
<keyword evidence="2 5" id="KW-0812">Transmembrane</keyword>
<dbReference type="Pfam" id="PF09685">
    <property type="entry name" value="MamF_MmsF"/>
    <property type="match status" value="1"/>
</dbReference>
<evidence type="ECO:0000313" key="6">
    <source>
        <dbReference type="EMBL" id="RUO20337.1"/>
    </source>
</evidence>